<protein>
    <submittedName>
        <fullName evidence="1">Uncharacterized protein</fullName>
    </submittedName>
</protein>
<keyword evidence="2" id="KW-1185">Reference proteome</keyword>
<evidence type="ECO:0000313" key="1">
    <source>
        <dbReference type="EMBL" id="KAI4308028.1"/>
    </source>
</evidence>
<proteinExistence type="predicted"/>
<evidence type="ECO:0000313" key="2">
    <source>
        <dbReference type="Proteomes" id="UP000828941"/>
    </source>
</evidence>
<comment type="caution">
    <text evidence="1">The sequence shown here is derived from an EMBL/GenBank/DDBJ whole genome shotgun (WGS) entry which is preliminary data.</text>
</comment>
<name>A0ACB9LEJ2_BAUVA</name>
<reference evidence="1 2" key="1">
    <citation type="journal article" date="2022" name="DNA Res.">
        <title>Chromosomal-level genome assembly of the orchid tree Bauhinia variegata (Leguminosae; Cercidoideae) supports the allotetraploid origin hypothesis of Bauhinia.</title>
        <authorList>
            <person name="Zhong Y."/>
            <person name="Chen Y."/>
            <person name="Zheng D."/>
            <person name="Pang J."/>
            <person name="Liu Y."/>
            <person name="Luo S."/>
            <person name="Meng S."/>
            <person name="Qian L."/>
            <person name="Wei D."/>
            <person name="Dai S."/>
            <person name="Zhou R."/>
        </authorList>
    </citation>
    <scope>NUCLEOTIDE SEQUENCE [LARGE SCALE GENOMIC DNA]</scope>
    <source>
        <strain evidence="1">BV-YZ2020</strain>
    </source>
</reference>
<dbReference type="EMBL" id="CM039437">
    <property type="protein sequence ID" value="KAI4308028.1"/>
    <property type="molecule type" value="Genomic_DNA"/>
</dbReference>
<organism evidence="1 2">
    <name type="scientific">Bauhinia variegata</name>
    <name type="common">Purple orchid tree</name>
    <name type="synonym">Phanera variegata</name>
    <dbReference type="NCBI Taxonomy" id="167791"/>
    <lineage>
        <taxon>Eukaryota</taxon>
        <taxon>Viridiplantae</taxon>
        <taxon>Streptophyta</taxon>
        <taxon>Embryophyta</taxon>
        <taxon>Tracheophyta</taxon>
        <taxon>Spermatophyta</taxon>
        <taxon>Magnoliopsida</taxon>
        <taxon>eudicotyledons</taxon>
        <taxon>Gunneridae</taxon>
        <taxon>Pentapetalae</taxon>
        <taxon>rosids</taxon>
        <taxon>fabids</taxon>
        <taxon>Fabales</taxon>
        <taxon>Fabaceae</taxon>
        <taxon>Cercidoideae</taxon>
        <taxon>Cercideae</taxon>
        <taxon>Bauhiniinae</taxon>
        <taxon>Bauhinia</taxon>
    </lineage>
</organism>
<dbReference type="Proteomes" id="UP000828941">
    <property type="component" value="Chromosome 12"/>
</dbReference>
<gene>
    <name evidence="1" type="ORF">L6164_031147</name>
</gene>
<sequence>MEGSSEAIVEERQEVVISPLGGNPTLRIGYFLKPTSNHIEDSTFELLPKSLFPETTAPVPKPENLPLDAAFYGWLNPPKYWITWEERLHSRYHNLWKKAGILEAIKASTFRLLKDQNLLLGLAQKWYPKTNTFIFPWGEATITLEDVMVLGCYSVLGAPIFTPLETEEQKEKEEKLKEARISLTRTRTKKAAHFPWMRHFMENDNDLEHEAFLSLWLCRFVFPNARDTISERVFPIAIHLAGGTRIALAPPVLASIYRDLSLLNKDLNSAIKWGSGMDHEDCIAVSLWAPFRLVQAWVLERFPSLQPTPRENRQNQPILAKWHEVKTLENDNVSLALDNAGNCFRWRPYTNSRSFKFYGKNANWVFLNSDSDDELLSFAFCLRSCDLVGIECIEQYLPHRVALQFGLDQDVPASVARHKKTSSVAWRNYNKPVNGCVKLYIASFTTKPCVTSQYLDWWKQSKIGSEGAGKVSDHVNSCTIRRSEELAQASSLPVEPKGLSPPPGFPPKLKVDEVGDSALLRSNEKNRSFGNELDNDQVPRPTTAVEDFSLTENVIRESKRARQDAKAETKVKESSSGKKNLSEAKMSASPLCDANGFVDGSHGESSSHRSIDLEGVAKLEARIDEVERIFAELKQRQHLAPRFEKS</sequence>
<accession>A0ACB9LEJ2</accession>